<reference evidence="17" key="1">
    <citation type="submission" date="2023-07" db="EMBL/GenBank/DDBJ databases">
        <authorList>
            <consortium name="AG Swart"/>
            <person name="Singh M."/>
            <person name="Singh A."/>
            <person name="Seah K."/>
            <person name="Emmerich C."/>
        </authorList>
    </citation>
    <scope>NUCLEOTIDE SEQUENCE</scope>
    <source>
        <strain evidence="17">DP1</strain>
    </source>
</reference>
<organism evidence="17 18">
    <name type="scientific">Euplotes crassus</name>
    <dbReference type="NCBI Taxonomy" id="5936"/>
    <lineage>
        <taxon>Eukaryota</taxon>
        <taxon>Sar</taxon>
        <taxon>Alveolata</taxon>
        <taxon>Ciliophora</taxon>
        <taxon>Intramacronucleata</taxon>
        <taxon>Spirotrichea</taxon>
        <taxon>Hypotrichia</taxon>
        <taxon>Euplotida</taxon>
        <taxon>Euplotidae</taxon>
        <taxon>Moneuplotes</taxon>
    </lineage>
</organism>
<evidence type="ECO:0000313" key="17">
    <source>
        <dbReference type="EMBL" id="CAI2367836.1"/>
    </source>
</evidence>
<dbReference type="GO" id="GO:0006508">
    <property type="term" value="P:proteolysis"/>
    <property type="evidence" value="ECO:0007669"/>
    <property type="project" value="UniProtKB-KW"/>
</dbReference>
<evidence type="ECO:0000256" key="10">
    <source>
        <dbReference type="ARBA" id="ARBA00044051"/>
    </source>
</evidence>
<dbReference type="PANTHER" id="PTHR48480:SF2">
    <property type="entry name" value="PEPTIDASE D"/>
    <property type="match status" value="1"/>
</dbReference>
<keyword evidence="8" id="KW-0464">Manganese</keyword>
<evidence type="ECO:0000259" key="16">
    <source>
        <dbReference type="SMART" id="SM01011"/>
    </source>
</evidence>
<dbReference type="GO" id="GO:0102009">
    <property type="term" value="F:proline dipeptidase activity"/>
    <property type="evidence" value="ECO:0007669"/>
    <property type="project" value="UniProtKB-EC"/>
</dbReference>
<dbReference type="EMBL" id="CAMPGE010008955">
    <property type="protein sequence ID" value="CAI2367836.1"/>
    <property type="molecule type" value="Genomic_DNA"/>
</dbReference>
<dbReference type="SUPFAM" id="SSF53092">
    <property type="entry name" value="Creatinase/prolidase N-terminal domain"/>
    <property type="match status" value="1"/>
</dbReference>
<dbReference type="Proteomes" id="UP001295684">
    <property type="component" value="Unassembled WGS sequence"/>
</dbReference>
<evidence type="ECO:0000256" key="14">
    <source>
        <dbReference type="ARBA" id="ARBA00044351"/>
    </source>
</evidence>
<protein>
    <recommendedName>
        <fullName evidence="11">Xaa-Pro dipeptidase</fullName>
        <ecNumber evidence="10">3.4.13.9</ecNumber>
    </recommendedName>
    <alternativeName>
        <fullName evidence="14">Imidodipeptidase</fullName>
    </alternativeName>
    <alternativeName>
        <fullName evidence="12">Peptidase D</fullName>
    </alternativeName>
    <alternativeName>
        <fullName evidence="13">Proline dipeptidase</fullName>
    </alternativeName>
</protein>
<keyword evidence="5" id="KW-0378">Hydrolase</keyword>
<dbReference type="InterPro" id="IPR029149">
    <property type="entry name" value="Creatin/AminoP/Spt16_N"/>
</dbReference>
<dbReference type="SMART" id="SM01011">
    <property type="entry name" value="AMP_N"/>
    <property type="match status" value="1"/>
</dbReference>
<evidence type="ECO:0000256" key="5">
    <source>
        <dbReference type="ARBA" id="ARBA00022801"/>
    </source>
</evidence>
<gene>
    <name evidence="17" type="ORF">ECRASSUSDP1_LOCUS9124</name>
</gene>
<comment type="similarity">
    <text evidence="9">Belongs to the peptidase M24B family. Eukaryotic-type prolidase subfamily.</text>
</comment>
<comment type="subunit">
    <text evidence="2">Homodimer.</text>
</comment>
<dbReference type="InterPro" id="IPR052433">
    <property type="entry name" value="X-Pro_dipept-like"/>
</dbReference>
<evidence type="ECO:0000256" key="13">
    <source>
        <dbReference type="ARBA" id="ARBA00044284"/>
    </source>
</evidence>
<keyword evidence="6" id="KW-0224">Dipeptidase</keyword>
<evidence type="ECO:0000256" key="7">
    <source>
        <dbReference type="ARBA" id="ARBA00023049"/>
    </source>
</evidence>
<evidence type="ECO:0000256" key="15">
    <source>
        <dbReference type="ARBA" id="ARBA00048994"/>
    </source>
</evidence>
<dbReference type="InterPro" id="IPR036005">
    <property type="entry name" value="Creatinase/aminopeptidase-like"/>
</dbReference>
<dbReference type="SUPFAM" id="SSF55920">
    <property type="entry name" value="Creatinase/aminopeptidase"/>
    <property type="match status" value="1"/>
</dbReference>
<dbReference type="PANTHER" id="PTHR48480">
    <property type="match status" value="1"/>
</dbReference>
<comment type="caution">
    <text evidence="17">The sequence shown here is derived from an EMBL/GenBank/DDBJ whole genome shotgun (WGS) entry which is preliminary data.</text>
</comment>
<dbReference type="GO" id="GO:0070006">
    <property type="term" value="F:metalloaminopeptidase activity"/>
    <property type="evidence" value="ECO:0007669"/>
    <property type="project" value="InterPro"/>
</dbReference>
<dbReference type="GO" id="GO:0030145">
    <property type="term" value="F:manganese ion binding"/>
    <property type="evidence" value="ECO:0007669"/>
    <property type="project" value="InterPro"/>
</dbReference>
<evidence type="ECO:0000256" key="9">
    <source>
        <dbReference type="ARBA" id="ARBA00043990"/>
    </source>
</evidence>
<evidence type="ECO:0000256" key="2">
    <source>
        <dbReference type="ARBA" id="ARBA00011738"/>
    </source>
</evidence>
<comment type="catalytic activity">
    <reaction evidence="15">
        <text>Xaa-L-Pro dipeptide + H2O = an L-alpha-amino acid + L-proline</text>
        <dbReference type="Rhea" id="RHEA:76407"/>
        <dbReference type="ChEBI" id="CHEBI:15377"/>
        <dbReference type="ChEBI" id="CHEBI:59869"/>
        <dbReference type="ChEBI" id="CHEBI:60039"/>
        <dbReference type="ChEBI" id="CHEBI:195196"/>
        <dbReference type="EC" id="3.4.13.9"/>
    </reaction>
</comment>
<evidence type="ECO:0000256" key="1">
    <source>
        <dbReference type="ARBA" id="ARBA00001936"/>
    </source>
</evidence>
<evidence type="ECO:0000256" key="11">
    <source>
        <dbReference type="ARBA" id="ARBA00044141"/>
    </source>
</evidence>
<accession>A0AAD1UEJ1</accession>
<keyword evidence="3" id="KW-0645">Protease</keyword>
<comment type="cofactor">
    <cofactor evidence="1">
        <name>Mn(2+)</name>
        <dbReference type="ChEBI" id="CHEBI:29035"/>
    </cofactor>
</comment>
<evidence type="ECO:0000256" key="3">
    <source>
        <dbReference type="ARBA" id="ARBA00022670"/>
    </source>
</evidence>
<keyword evidence="4" id="KW-0479">Metal-binding</keyword>
<evidence type="ECO:0000256" key="4">
    <source>
        <dbReference type="ARBA" id="ARBA00022723"/>
    </source>
</evidence>
<evidence type="ECO:0000256" key="12">
    <source>
        <dbReference type="ARBA" id="ARBA00044252"/>
    </source>
</evidence>
<dbReference type="Pfam" id="PF05195">
    <property type="entry name" value="AMP_N"/>
    <property type="match status" value="1"/>
</dbReference>
<evidence type="ECO:0000256" key="6">
    <source>
        <dbReference type="ARBA" id="ARBA00022997"/>
    </source>
</evidence>
<evidence type="ECO:0000256" key="8">
    <source>
        <dbReference type="ARBA" id="ARBA00023211"/>
    </source>
</evidence>
<dbReference type="Gene3D" id="3.40.350.10">
    <property type="entry name" value="Creatinase/prolidase N-terminal domain"/>
    <property type="match status" value="1"/>
</dbReference>
<dbReference type="CDD" id="cd01087">
    <property type="entry name" value="Prolidase"/>
    <property type="match status" value="1"/>
</dbReference>
<evidence type="ECO:0000313" key="18">
    <source>
        <dbReference type="Proteomes" id="UP001295684"/>
    </source>
</evidence>
<dbReference type="EC" id="3.4.13.9" evidence="10"/>
<sequence length="487" mass="55834">MDSSTFEYALRLPNSLFKTNREKFFAAFKQKVTEHEKALIVFKGKDDLPVDDTDIDYSVRQESFFYYLFGVQETGCSAAIDITEEKVILFYPRFDEIYKLWMKVLSLEDVQELYPDFEVHFVDEMEEYVKDFSPSQIFINKGVNSDSGAETILPKFKWLEEHKVETELLHPILSECRVTKNPEEITILEIANKISSEAHCWTMKHCKPGVRESYLESKFKAYCMENYNCKIVPYVSICACGPNPSTLHYVVNSDILPDNTMCLIDMGHQVHCYGADITCCYPTNGKFTEKQAAIHNLVVKANRTVQNIMKPGVNWRDMHLLAEKITLEGLKELGIIKEDVDIEEALNERVGFVFQPHGLGHLIGLDTHDVGGYLPNTPTRSTKWGLKNLRTARDLEENMVITVEPGCYFIPSLIQERAVDLGIDIDKYVNLDLALEYRKEVAGVRIEDCVLITEDGVKNLTQVPRTIEQIEACMRGDDWTELPDFEI</sequence>
<keyword evidence="18" id="KW-1185">Reference proteome</keyword>
<dbReference type="AlphaFoldDB" id="A0AAD1UEJ1"/>
<dbReference type="Pfam" id="PF00557">
    <property type="entry name" value="Peptidase_M24"/>
    <property type="match status" value="1"/>
</dbReference>
<dbReference type="InterPro" id="IPR000994">
    <property type="entry name" value="Pept_M24"/>
</dbReference>
<dbReference type="InterPro" id="IPR007865">
    <property type="entry name" value="Aminopep_P_N"/>
</dbReference>
<feature type="domain" description="Aminopeptidase P N-terminal" evidence="16">
    <location>
        <begin position="12"/>
        <end position="148"/>
    </location>
</feature>
<name>A0AAD1UEJ1_EUPCR</name>
<proteinExistence type="inferred from homology"/>
<keyword evidence="7" id="KW-0482">Metalloprotease</keyword>
<dbReference type="Gene3D" id="3.90.230.10">
    <property type="entry name" value="Creatinase/methionine aminopeptidase superfamily"/>
    <property type="match status" value="1"/>
</dbReference>